<dbReference type="OMA" id="WIFVERQ"/>
<dbReference type="InterPro" id="IPR015927">
    <property type="entry name" value="Peptidase_S24_S26A/B/C"/>
</dbReference>
<sequence>MGGGNLKVAAASGVPLGSLNNYLAGREMKASTAFRIARACGVSLEWLVTGADSGTGPVPDAAQFDEYLVVPRYDDELAAGSGSVATDQAPVEVIGVGRSLLPQSVWAARDRLVALTVRGDSMEPTLSNGDLVFVDRARERLVSGAIYVIRAGEQLLVKRLEQRIDGDLVVTSDNKRYSEQVVSAEQARQLWNGGNAPATIVGRIVWRSGATA</sequence>
<accession>A0A7W4FCC0</accession>
<dbReference type="Pfam" id="PF01381">
    <property type="entry name" value="HTH_3"/>
    <property type="match status" value="1"/>
</dbReference>
<comment type="caution">
    <text evidence="7">The sequence shown here is derived from an EMBL/GenBank/DDBJ whole genome shotgun (WGS) entry which is preliminary data.</text>
</comment>
<evidence type="ECO:0000256" key="2">
    <source>
        <dbReference type="ARBA" id="ARBA00022801"/>
    </source>
</evidence>
<name>A0A7W4FCC0_GLUDI</name>
<dbReference type="InterPro" id="IPR010982">
    <property type="entry name" value="Lambda_DNA-bd_dom_sf"/>
</dbReference>
<keyword evidence="1" id="KW-0645">Protease</keyword>
<dbReference type="CDD" id="cd00093">
    <property type="entry name" value="HTH_XRE"/>
    <property type="match status" value="1"/>
</dbReference>
<dbReference type="PANTHER" id="PTHR40661:SF3">
    <property type="entry name" value="FELS-1 PROPHAGE TRANSCRIPTIONAL REGULATOR"/>
    <property type="match status" value="1"/>
</dbReference>
<protein>
    <submittedName>
        <fullName evidence="7">LexA family transcriptional regulator</fullName>
    </submittedName>
</protein>
<dbReference type="GO" id="GO:0004252">
    <property type="term" value="F:serine-type endopeptidase activity"/>
    <property type="evidence" value="ECO:0007669"/>
    <property type="project" value="InterPro"/>
</dbReference>
<dbReference type="GO" id="GO:0003677">
    <property type="term" value="F:DNA binding"/>
    <property type="evidence" value="ECO:0007669"/>
    <property type="project" value="UniProtKB-KW"/>
</dbReference>
<dbReference type="GO" id="GO:0006508">
    <property type="term" value="P:proteolysis"/>
    <property type="evidence" value="ECO:0007669"/>
    <property type="project" value="UniProtKB-KW"/>
</dbReference>
<keyword evidence="2" id="KW-0378">Hydrolase</keyword>
<dbReference type="PROSITE" id="PS50943">
    <property type="entry name" value="HTH_CROC1"/>
    <property type="match status" value="1"/>
</dbReference>
<dbReference type="EMBL" id="JABEQG010000002">
    <property type="protein sequence ID" value="MBB2155007.1"/>
    <property type="molecule type" value="Genomic_DNA"/>
</dbReference>
<dbReference type="GO" id="GO:0016020">
    <property type="term" value="C:membrane"/>
    <property type="evidence" value="ECO:0007669"/>
    <property type="project" value="InterPro"/>
</dbReference>
<dbReference type="Pfam" id="PF00717">
    <property type="entry name" value="Peptidase_S24"/>
    <property type="match status" value="1"/>
</dbReference>
<dbReference type="SUPFAM" id="SSF47413">
    <property type="entry name" value="lambda repressor-like DNA-binding domains"/>
    <property type="match status" value="1"/>
</dbReference>
<dbReference type="InterPro" id="IPR001387">
    <property type="entry name" value="Cro/C1-type_HTH"/>
</dbReference>
<dbReference type="AlphaFoldDB" id="A0A7W4FCC0"/>
<evidence type="ECO:0000313" key="8">
    <source>
        <dbReference type="Proteomes" id="UP000550787"/>
    </source>
</evidence>
<dbReference type="PROSITE" id="PS00501">
    <property type="entry name" value="SPASE_I_1"/>
    <property type="match status" value="1"/>
</dbReference>
<dbReference type="InterPro" id="IPR019756">
    <property type="entry name" value="Pept_S26A_signal_pept_1_Ser-AS"/>
</dbReference>
<dbReference type="CDD" id="cd06529">
    <property type="entry name" value="S24_LexA-like"/>
    <property type="match status" value="1"/>
</dbReference>
<gene>
    <name evidence="7" type="ORF">HLH33_01560</name>
</gene>
<evidence type="ECO:0000256" key="1">
    <source>
        <dbReference type="ARBA" id="ARBA00022670"/>
    </source>
</evidence>
<organism evidence="7 8">
    <name type="scientific">Gluconacetobacter diazotrophicus</name>
    <name type="common">Acetobacter diazotrophicus</name>
    <dbReference type="NCBI Taxonomy" id="33996"/>
    <lineage>
        <taxon>Bacteria</taxon>
        <taxon>Pseudomonadati</taxon>
        <taxon>Pseudomonadota</taxon>
        <taxon>Alphaproteobacteria</taxon>
        <taxon>Acetobacterales</taxon>
        <taxon>Acetobacteraceae</taxon>
        <taxon>Gluconacetobacter</taxon>
    </lineage>
</organism>
<keyword evidence="3" id="KW-0805">Transcription regulation</keyword>
<dbReference type="Gene3D" id="1.10.260.40">
    <property type="entry name" value="lambda repressor-like DNA-binding domains"/>
    <property type="match status" value="1"/>
</dbReference>
<feature type="domain" description="HTH cro/C1-type" evidence="6">
    <location>
        <begin position="8"/>
        <end position="47"/>
    </location>
</feature>
<keyword evidence="5" id="KW-0804">Transcription</keyword>
<dbReference type="PANTHER" id="PTHR40661">
    <property type="match status" value="1"/>
</dbReference>
<dbReference type="SUPFAM" id="SSF51306">
    <property type="entry name" value="LexA/Signal peptidase"/>
    <property type="match status" value="1"/>
</dbReference>
<evidence type="ECO:0000256" key="3">
    <source>
        <dbReference type="ARBA" id="ARBA00023015"/>
    </source>
</evidence>
<dbReference type="Gene3D" id="2.10.109.10">
    <property type="entry name" value="Umud Fragment, subunit A"/>
    <property type="match status" value="1"/>
</dbReference>
<dbReference type="InterPro" id="IPR039418">
    <property type="entry name" value="LexA-like"/>
</dbReference>
<reference evidence="7 8" key="1">
    <citation type="submission" date="2020-04" db="EMBL/GenBank/DDBJ databases">
        <title>Description of novel Gluconacetobacter.</title>
        <authorList>
            <person name="Sombolestani A."/>
        </authorList>
    </citation>
    <scope>NUCLEOTIDE SEQUENCE [LARGE SCALE GENOMIC DNA]</scope>
    <source>
        <strain evidence="7 8">LMG 7603</strain>
    </source>
</reference>
<evidence type="ECO:0000256" key="4">
    <source>
        <dbReference type="ARBA" id="ARBA00023125"/>
    </source>
</evidence>
<evidence type="ECO:0000313" key="7">
    <source>
        <dbReference type="EMBL" id="MBB2155007.1"/>
    </source>
</evidence>
<evidence type="ECO:0000256" key="5">
    <source>
        <dbReference type="ARBA" id="ARBA00023163"/>
    </source>
</evidence>
<dbReference type="InterPro" id="IPR036286">
    <property type="entry name" value="LexA/Signal_pep-like_sf"/>
</dbReference>
<evidence type="ECO:0000259" key="6">
    <source>
        <dbReference type="PROSITE" id="PS50943"/>
    </source>
</evidence>
<proteinExistence type="predicted"/>
<dbReference type="Proteomes" id="UP000550787">
    <property type="component" value="Unassembled WGS sequence"/>
</dbReference>
<keyword evidence="4" id="KW-0238">DNA-binding</keyword>
<dbReference type="RefSeq" id="WP_012222933.1">
    <property type="nucleotide sequence ID" value="NZ_JABEQG010000002.1"/>
</dbReference>